<evidence type="ECO:0000259" key="3">
    <source>
        <dbReference type="PROSITE" id="PS50822"/>
    </source>
</evidence>
<name>A0A9Q0RLT6_BLOTA</name>
<evidence type="ECO:0000313" key="5">
    <source>
        <dbReference type="Proteomes" id="UP001142055"/>
    </source>
</evidence>
<feature type="compositionally biased region" description="Basic and acidic residues" evidence="1">
    <location>
        <begin position="53"/>
        <end position="63"/>
    </location>
</feature>
<dbReference type="InterPro" id="IPR003165">
    <property type="entry name" value="Piwi"/>
</dbReference>
<feature type="domain" description="PAZ" evidence="2">
    <location>
        <begin position="432"/>
        <end position="532"/>
    </location>
</feature>
<dbReference type="Proteomes" id="UP001142055">
    <property type="component" value="Chromosome 2"/>
</dbReference>
<dbReference type="GO" id="GO:0034587">
    <property type="term" value="P:piRNA processing"/>
    <property type="evidence" value="ECO:0007669"/>
    <property type="project" value="UniProtKB-ARBA"/>
</dbReference>
<dbReference type="SMART" id="SM00950">
    <property type="entry name" value="Piwi"/>
    <property type="match status" value="1"/>
</dbReference>
<feature type="region of interest" description="Disordered" evidence="1">
    <location>
        <begin position="1"/>
        <end position="193"/>
    </location>
</feature>
<accession>A0A9Q0RLT6</accession>
<dbReference type="CDD" id="cd02846">
    <property type="entry name" value="PAZ_argonaute_like"/>
    <property type="match status" value="1"/>
</dbReference>
<dbReference type="Pfam" id="PF02170">
    <property type="entry name" value="PAZ"/>
    <property type="match status" value="1"/>
</dbReference>
<dbReference type="Pfam" id="PF02171">
    <property type="entry name" value="Piwi"/>
    <property type="match status" value="1"/>
</dbReference>
<dbReference type="SUPFAM" id="SSF53098">
    <property type="entry name" value="Ribonuclease H-like"/>
    <property type="match status" value="1"/>
</dbReference>
<feature type="compositionally biased region" description="Polar residues" evidence="1">
    <location>
        <begin position="80"/>
        <end position="94"/>
    </location>
</feature>
<evidence type="ECO:0000259" key="2">
    <source>
        <dbReference type="PROSITE" id="PS50821"/>
    </source>
</evidence>
<dbReference type="SUPFAM" id="SSF101690">
    <property type="entry name" value="PAZ domain"/>
    <property type="match status" value="1"/>
</dbReference>
<dbReference type="Pfam" id="PF16486">
    <property type="entry name" value="ArgoN"/>
    <property type="match status" value="1"/>
</dbReference>
<feature type="compositionally biased region" description="Gly residues" evidence="1">
    <location>
        <begin position="138"/>
        <end position="171"/>
    </location>
</feature>
<reference evidence="4" key="1">
    <citation type="submission" date="2022-12" db="EMBL/GenBank/DDBJ databases">
        <title>Genome assemblies of Blomia tropicalis.</title>
        <authorList>
            <person name="Cui Y."/>
        </authorList>
    </citation>
    <scope>NUCLEOTIDE SEQUENCE</scope>
    <source>
        <tissue evidence="4">Adult mites</tissue>
    </source>
</reference>
<dbReference type="EMBL" id="JAPWDV010000002">
    <property type="protein sequence ID" value="KAJ6218815.1"/>
    <property type="molecule type" value="Genomic_DNA"/>
</dbReference>
<dbReference type="GO" id="GO:0003723">
    <property type="term" value="F:RNA binding"/>
    <property type="evidence" value="ECO:0007669"/>
    <property type="project" value="InterPro"/>
</dbReference>
<sequence length="1048" mass="117971">MSAELHLNYVSEDTGLSRPFPDGSSGGDFSGSSQQTHVGNRGNPQGDQSGSPRSDREDGKSESPETGYNSPNEHFHSDNCDSPASDKSGSSFNSPKGHYQDDNRDSPASDQSGSSLTKIGDNSPTQISHGGRGRGRDSGGGGSGSGGGYGYGGDRGSGGGRGSGSGGGRGGQSKNFKFPNEPSDSSMTQGVDQKQLIKSKLPPPLSSSYCKEVNLIANFYELKLGNNVIIYHHHVAFKDLAPSNSGDGKPPSAQDLENQKKRFEKFLKANSRQIIRALMEPSNIPYVFDGACNLYSMKRLSYENFEFRNVPLDGRRPGEFLININHVEDINLNRIASYFGRSAAELPEQPLHVLDTIFRSFLIGGGLAVNQRKFFDFITAHSEARHSYVQFVKGYINSVRATEFGIALNIHLKSGCIFSLHLEELMQLVGKIVPEFFKDFRLNENQIQKVNSIIGRLEIFTKYGRCKRYYTVKRLISRTPREMTFIDEKTNKQTNIWEYFRGKYIIKPENYPLVQVMGKDRYLPLEHCLLVPGQFLSHRKIDQDTQQDLLSLSTRSPNLYFHLCGDVVEKISNITNGQPCKFGINSISTKPAQFKGRVLNAPRMKGPRPFHVGIKFNATWALVIFQDQKYRPNYREIDGIVPKLNETGSQSNFHLINPTKKYVQQVQSSDDVKKLFNLIRSECKNIQFVMCGFPRLNQGISPAEIYSIVKFYCDKELGITSQCFDYVKMVKQDLRGYYENIILKLNGKLNGTNLVVDPLDWGNFPFDPKQTMIVGIDVNHPGATERIRTSIAAAVGSYDNLFSKYCVSIRVQKNEGDEIVVQIRQMIHELLKQYYSKNKRYPKHLIIFRDGVSEGQFKTVETAEIPQIRLAMGEFGSMVKMNLTVLVVQKRHHTRFVLTNRDTTNPRKPTYNVPAGTVVDNCINDPRHSIFYLNSHFSSLGTSKPSKYIIMINDLKLSAENLYKIAFYSCHGSMRTNSPISIPNAVRYADLCAYRAKQHMERQKIIDRDPNALGRADRQLRGDDKEVENILSGIVQVAETVRDRFYYC</sequence>
<dbReference type="InterPro" id="IPR012337">
    <property type="entry name" value="RNaseH-like_sf"/>
</dbReference>
<feature type="compositionally biased region" description="Polar residues" evidence="1">
    <location>
        <begin position="34"/>
        <end position="52"/>
    </location>
</feature>
<dbReference type="PROSITE" id="PS50821">
    <property type="entry name" value="PAZ"/>
    <property type="match status" value="1"/>
</dbReference>
<dbReference type="InterPro" id="IPR036085">
    <property type="entry name" value="PAZ_dom_sf"/>
</dbReference>
<feature type="compositionally biased region" description="Basic and acidic residues" evidence="1">
    <location>
        <begin position="98"/>
        <end position="107"/>
    </location>
</feature>
<proteinExistence type="predicted"/>
<dbReference type="AlphaFoldDB" id="A0A9Q0RLT6"/>
<feature type="compositionally biased region" description="Polar residues" evidence="1">
    <location>
        <begin position="108"/>
        <end position="128"/>
    </location>
</feature>
<protein>
    <submittedName>
        <fullName evidence="4">Uncharacterized protein</fullName>
    </submittedName>
</protein>
<dbReference type="PANTHER" id="PTHR22891">
    <property type="entry name" value="EUKARYOTIC TRANSLATION INITIATION FACTOR 2C"/>
    <property type="match status" value="1"/>
</dbReference>
<dbReference type="PROSITE" id="PS50822">
    <property type="entry name" value="PIWI"/>
    <property type="match status" value="1"/>
</dbReference>
<gene>
    <name evidence="4" type="ORF">RDWZM_004627</name>
</gene>
<feature type="domain" description="Piwi" evidence="3">
    <location>
        <begin position="688"/>
        <end position="1001"/>
    </location>
</feature>
<feature type="compositionally biased region" description="Polar residues" evidence="1">
    <location>
        <begin position="182"/>
        <end position="192"/>
    </location>
</feature>
<comment type="caution">
    <text evidence="4">The sequence shown here is derived from an EMBL/GenBank/DDBJ whole genome shotgun (WGS) entry which is preliminary data.</text>
</comment>
<dbReference type="InterPro" id="IPR003100">
    <property type="entry name" value="PAZ_dom"/>
</dbReference>
<organism evidence="4 5">
    <name type="scientific">Blomia tropicalis</name>
    <name type="common">Mite</name>
    <dbReference type="NCBI Taxonomy" id="40697"/>
    <lineage>
        <taxon>Eukaryota</taxon>
        <taxon>Metazoa</taxon>
        <taxon>Ecdysozoa</taxon>
        <taxon>Arthropoda</taxon>
        <taxon>Chelicerata</taxon>
        <taxon>Arachnida</taxon>
        <taxon>Acari</taxon>
        <taxon>Acariformes</taxon>
        <taxon>Sarcoptiformes</taxon>
        <taxon>Astigmata</taxon>
        <taxon>Glycyphagoidea</taxon>
        <taxon>Echimyopodidae</taxon>
        <taxon>Blomia</taxon>
    </lineage>
</organism>
<dbReference type="Gene3D" id="3.40.50.2300">
    <property type="match status" value="1"/>
</dbReference>
<dbReference type="InterPro" id="IPR032474">
    <property type="entry name" value="Argonaute_N"/>
</dbReference>
<keyword evidence="5" id="KW-1185">Reference proteome</keyword>
<dbReference type="Gene3D" id="3.30.420.10">
    <property type="entry name" value="Ribonuclease H-like superfamily/Ribonuclease H"/>
    <property type="match status" value="1"/>
</dbReference>
<evidence type="ECO:0000313" key="4">
    <source>
        <dbReference type="EMBL" id="KAJ6218815.1"/>
    </source>
</evidence>
<dbReference type="Gene3D" id="2.170.260.10">
    <property type="entry name" value="paz domain"/>
    <property type="match status" value="1"/>
</dbReference>
<dbReference type="InterPro" id="IPR036397">
    <property type="entry name" value="RNaseH_sf"/>
</dbReference>
<evidence type="ECO:0000256" key="1">
    <source>
        <dbReference type="SAM" id="MobiDB-lite"/>
    </source>
</evidence>